<accession>A0A3D8J110</accession>
<reference evidence="1 2" key="1">
    <citation type="submission" date="2018-04" db="EMBL/GenBank/DDBJ databases">
        <title>Novel Campyloabacter and Helicobacter Species and Strains.</title>
        <authorList>
            <person name="Mannion A.J."/>
            <person name="Shen Z."/>
            <person name="Fox J.G."/>
        </authorList>
    </citation>
    <scope>NUCLEOTIDE SEQUENCE [LARGE SCALE GENOMIC DNA]</scope>
    <source>
        <strain evidence="1 2">MIT 04-9366</strain>
    </source>
</reference>
<dbReference type="EMBL" id="NXLV01000008">
    <property type="protein sequence ID" value="RDU70534.1"/>
    <property type="molecule type" value="Genomic_DNA"/>
</dbReference>
<gene>
    <name evidence="1" type="ORF">CQA58_05005</name>
</gene>
<proteinExistence type="predicted"/>
<organism evidence="1 2">
    <name type="scientific">Helicobacter brantae</name>
    <dbReference type="NCBI Taxonomy" id="375927"/>
    <lineage>
        <taxon>Bacteria</taxon>
        <taxon>Pseudomonadati</taxon>
        <taxon>Campylobacterota</taxon>
        <taxon>Epsilonproteobacteria</taxon>
        <taxon>Campylobacterales</taxon>
        <taxon>Helicobacteraceae</taxon>
        <taxon>Helicobacter</taxon>
    </lineage>
</organism>
<evidence type="ECO:0000313" key="2">
    <source>
        <dbReference type="Proteomes" id="UP000257045"/>
    </source>
</evidence>
<evidence type="ECO:0000313" key="1">
    <source>
        <dbReference type="EMBL" id="RDU70534.1"/>
    </source>
</evidence>
<sequence>MPKLFKRETHKRGNPSSILLFLAILKLLTYSKQHKQSRFREYASCSKRAFIPSCNRLGEKLCDTSLIKLKKYQQIFARVGQSPL</sequence>
<keyword evidence="2" id="KW-1185">Reference proteome</keyword>
<dbReference type="Proteomes" id="UP000257045">
    <property type="component" value="Unassembled WGS sequence"/>
</dbReference>
<name>A0A3D8J110_9HELI</name>
<comment type="caution">
    <text evidence="1">The sequence shown here is derived from an EMBL/GenBank/DDBJ whole genome shotgun (WGS) entry which is preliminary data.</text>
</comment>
<protein>
    <submittedName>
        <fullName evidence="1">Uncharacterized protein</fullName>
    </submittedName>
</protein>
<dbReference type="AlphaFoldDB" id="A0A3D8J110"/>